<evidence type="ECO:0000313" key="2">
    <source>
        <dbReference type="EMBL" id="MEQ7849067.1"/>
    </source>
</evidence>
<comment type="caution">
    <text evidence="2">The sequence shown here is derived from an EMBL/GenBank/DDBJ whole genome shotgun (WGS) entry which is preliminary data.</text>
</comment>
<feature type="region of interest" description="Disordered" evidence="1">
    <location>
        <begin position="58"/>
        <end position="84"/>
    </location>
</feature>
<gene>
    <name evidence="2" type="ORF">V6R90_17445</name>
</gene>
<organism evidence="2 3">
    <name type="scientific">Nocardioides kribbensis</name>
    <dbReference type="NCBI Taxonomy" id="305517"/>
    <lineage>
        <taxon>Bacteria</taxon>
        <taxon>Bacillati</taxon>
        <taxon>Actinomycetota</taxon>
        <taxon>Actinomycetes</taxon>
        <taxon>Propionibacteriales</taxon>
        <taxon>Nocardioidaceae</taxon>
        <taxon>Nocardioides</taxon>
    </lineage>
</organism>
<dbReference type="RefSeq" id="WP_349805418.1">
    <property type="nucleotide sequence ID" value="NZ_JBEGDP010000027.1"/>
</dbReference>
<dbReference type="Proteomes" id="UP001482520">
    <property type="component" value="Unassembled WGS sequence"/>
</dbReference>
<evidence type="ECO:0000256" key="1">
    <source>
        <dbReference type="SAM" id="MobiDB-lite"/>
    </source>
</evidence>
<evidence type="ECO:0000313" key="3">
    <source>
        <dbReference type="Proteomes" id="UP001482520"/>
    </source>
</evidence>
<accession>A0ABV1P2T1</accession>
<name>A0ABV1P2T1_9ACTN</name>
<proteinExistence type="predicted"/>
<feature type="compositionally biased region" description="Basic and acidic residues" evidence="1">
    <location>
        <begin position="58"/>
        <end position="71"/>
    </location>
</feature>
<protein>
    <recommendedName>
        <fullName evidence="4">DUF222 domain-containing protein</fullName>
    </recommendedName>
</protein>
<evidence type="ECO:0008006" key="4">
    <source>
        <dbReference type="Google" id="ProtNLM"/>
    </source>
</evidence>
<reference evidence="2 3" key="1">
    <citation type="submission" date="2024-02" db="EMBL/GenBank/DDBJ databases">
        <title>Full genome sequence of Nocardioides kribbensis.</title>
        <authorList>
            <person name="Poletto B.L."/>
            <person name="Silva G."/>
            <person name="Galante D."/>
            <person name="Campos K.R."/>
            <person name="Santos M.B.N."/>
            <person name="Sacchi C.T."/>
        </authorList>
    </citation>
    <scope>NUCLEOTIDE SEQUENCE [LARGE SCALE GENOMIC DNA]</scope>
    <source>
        <strain evidence="2 3">O4R</strain>
    </source>
</reference>
<dbReference type="EMBL" id="JBEGDP010000027">
    <property type="protein sequence ID" value="MEQ7849067.1"/>
    <property type="molecule type" value="Genomic_DNA"/>
</dbReference>
<sequence>MQDPDIWESDRRQGWFEPSAAQRHPLPGGVGEHRLTHLVLVDGRLVDAWSEPVEHTDWEHVARRHDQERRPLPPPPPPPPPAHEQVQAWLERVCGGREALEALDDLPLDDDGTDLPDTLEDLPLRRRAEGVGELLDAVAAAHLDVESSYALRRALVALSILEPEVVTGARSAAHLAGGLCWAVGRANGWFHPHGSLRLTMVQDALALPGSPAAVGGLVRRALVGLRWGDLEGRERPREAPDLLPLGRPDLLTAATRVRLTRLRERAREAREVA</sequence>
<keyword evidence="3" id="KW-1185">Reference proteome</keyword>
<feature type="compositionally biased region" description="Pro residues" evidence="1">
    <location>
        <begin position="72"/>
        <end position="82"/>
    </location>
</feature>